<proteinExistence type="predicted"/>
<feature type="region of interest" description="Disordered" evidence="1">
    <location>
        <begin position="1"/>
        <end position="37"/>
    </location>
</feature>
<feature type="compositionally biased region" description="Gly residues" evidence="1">
    <location>
        <begin position="27"/>
        <end position="37"/>
    </location>
</feature>
<protein>
    <submittedName>
        <fullName evidence="2">Uncharacterized protein</fullName>
    </submittedName>
</protein>
<feature type="compositionally biased region" description="Basic and acidic residues" evidence="1">
    <location>
        <begin position="17"/>
        <end position="26"/>
    </location>
</feature>
<dbReference type="Proteomes" id="UP001341840">
    <property type="component" value="Unassembled WGS sequence"/>
</dbReference>
<accession>A0ABU6YI47</accession>
<gene>
    <name evidence="2" type="ORF">PIB30_056470</name>
</gene>
<evidence type="ECO:0000313" key="3">
    <source>
        <dbReference type="Proteomes" id="UP001341840"/>
    </source>
</evidence>
<evidence type="ECO:0000313" key="2">
    <source>
        <dbReference type="EMBL" id="MED6209616.1"/>
    </source>
</evidence>
<organism evidence="2 3">
    <name type="scientific">Stylosanthes scabra</name>
    <dbReference type="NCBI Taxonomy" id="79078"/>
    <lineage>
        <taxon>Eukaryota</taxon>
        <taxon>Viridiplantae</taxon>
        <taxon>Streptophyta</taxon>
        <taxon>Embryophyta</taxon>
        <taxon>Tracheophyta</taxon>
        <taxon>Spermatophyta</taxon>
        <taxon>Magnoliopsida</taxon>
        <taxon>eudicotyledons</taxon>
        <taxon>Gunneridae</taxon>
        <taxon>Pentapetalae</taxon>
        <taxon>rosids</taxon>
        <taxon>fabids</taxon>
        <taxon>Fabales</taxon>
        <taxon>Fabaceae</taxon>
        <taxon>Papilionoideae</taxon>
        <taxon>50 kb inversion clade</taxon>
        <taxon>dalbergioids sensu lato</taxon>
        <taxon>Dalbergieae</taxon>
        <taxon>Pterocarpus clade</taxon>
        <taxon>Stylosanthes</taxon>
    </lineage>
</organism>
<sequence length="224" mass="24767">MVRRAQFRPPSGRRVRGREPRGRGRDGAGVGRGEGGEGADVFIDGYVPLADDPFGGGDVSTPSIDPDFASPGTMERQLGREVSYYNLAAIWAQEEGKGSSSRHVVEIPEFHVDLNEPATGVHDVYFSFGGPLLLQHIMSLVPLCHPSRCHNHQFRSQKRMRTMSCFSSSVADILAQAVLLRTVWVHFIHVGPNPPCLWTSLPCPPLVWVKDDRGTIVRAKTLWE</sequence>
<keyword evidence="3" id="KW-1185">Reference proteome</keyword>
<evidence type="ECO:0000256" key="1">
    <source>
        <dbReference type="SAM" id="MobiDB-lite"/>
    </source>
</evidence>
<reference evidence="2 3" key="1">
    <citation type="journal article" date="2023" name="Plants (Basel)">
        <title>Bridging the Gap: Combining Genomics and Transcriptomics Approaches to Understand Stylosanthes scabra, an Orphan Legume from the Brazilian Caatinga.</title>
        <authorList>
            <person name="Ferreira-Neto J.R.C."/>
            <person name="da Silva M.D."/>
            <person name="Binneck E."/>
            <person name="de Melo N.F."/>
            <person name="da Silva R.H."/>
            <person name="de Melo A.L.T.M."/>
            <person name="Pandolfi V."/>
            <person name="Bustamante F.O."/>
            <person name="Brasileiro-Vidal A.C."/>
            <person name="Benko-Iseppon A.M."/>
        </authorList>
    </citation>
    <scope>NUCLEOTIDE SEQUENCE [LARGE SCALE GENOMIC DNA]</scope>
    <source>
        <tissue evidence="2">Leaves</tissue>
    </source>
</reference>
<name>A0ABU6YI47_9FABA</name>
<feature type="compositionally biased region" description="Basic residues" evidence="1">
    <location>
        <begin position="1"/>
        <end position="16"/>
    </location>
</feature>
<comment type="caution">
    <text evidence="2">The sequence shown here is derived from an EMBL/GenBank/DDBJ whole genome shotgun (WGS) entry which is preliminary data.</text>
</comment>
<dbReference type="EMBL" id="JASCZI010242107">
    <property type="protein sequence ID" value="MED6209616.1"/>
    <property type="molecule type" value="Genomic_DNA"/>
</dbReference>